<dbReference type="SMART" id="SM00861">
    <property type="entry name" value="Transket_pyr"/>
    <property type="match status" value="1"/>
</dbReference>
<dbReference type="PROSITE" id="PS00801">
    <property type="entry name" value="TRANSKETOLASE_1"/>
    <property type="match status" value="1"/>
</dbReference>
<evidence type="ECO:0000256" key="15">
    <source>
        <dbReference type="PIRSR" id="PIRSR605478-1"/>
    </source>
</evidence>
<comment type="cofactor">
    <cofactor evidence="20">
        <name>Mg(2+)</name>
        <dbReference type="ChEBI" id="CHEBI:18420"/>
    </cofactor>
    <cofactor evidence="20">
        <name>Ca(2+)</name>
        <dbReference type="ChEBI" id="CHEBI:29108"/>
    </cofactor>
    <cofactor evidence="20">
        <name>Mn(2+)</name>
        <dbReference type="ChEBI" id="CHEBI:29035"/>
    </cofactor>
    <cofactor evidence="20">
        <name>Co(2+)</name>
        <dbReference type="ChEBI" id="CHEBI:48828"/>
    </cofactor>
    <text evidence="20">Binds 1 Mg(2+) ion per subunit. Can also utilize other divalent metal cations, such as Ca(2+), Mn(2+) and Co(2+).</text>
</comment>
<evidence type="ECO:0000256" key="17">
    <source>
        <dbReference type="PIRSR" id="PIRSR605478-3"/>
    </source>
</evidence>
<dbReference type="InterPro" id="IPR005475">
    <property type="entry name" value="Transketolase-like_Pyr-bd"/>
</dbReference>
<dbReference type="InterPro" id="IPR055152">
    <property type="entry name" value="Transketolase-like_C_2"/>
</dbReference>
<dbReference type="InterPro" id="IPR029061">
    <property type="entry name" value="THDP-binding"/>
</dbReference>
<evidence type="ECO:0000256" key="20">
    <source>
        <dbReference type="RuleBase" id="RU004996"/>
    </source>
</evidence>
<sequence length="653" mass="73649">MKFDELFIKTIRTLSVDMVERAGSGHLGMPLGSAPMAYELFKNHIKINPEDTEWFDRDRFIFSSGHGTPLLYSLYHLFGYNIKIDDIKNYRQLGSITPGHPESYITDGVDATTGPLGQGFAMAVGFAIAEMHLAALYNKDDIDIINHKTYVICGDGDLMEGVALESASIAGRLGLNKLVVLYDSNDVVLDGNVIDSTNDDIKKKFESMGWNYLFVKDGENIEEVGKAINEADASEKPTIIEVKNIIGFGTLDAGTNNAHSDPLGEEGIKYLREQIKWEYLDEFYVPDEIKDFSKEYLSYSNKKYEEWLEKKKKYSEKYPEEYKRLFEYKELLNNLDFSKFHKFEKEVPIRVASEDVLNFIYDEVGMLIGGSADLSKSNKTKIRSCGYFSKENPSNSNIAYGVREFGMACITNGIALHGGLIPYASTFLVFSEYMKSAIRHSALQKINPIYIFTHDSLSIGPDGPTHQPIEQLASLRAIPDIDVIRPADANEVIYSWKYAVNNDKPTVLINARQELPIMYDSSYDKFIKGAYVVKENENYDATVISTGSEVSLSLEVANSLTKEGINIRVINMPSWEIFESQDKEYKLSIIDNTKPVFSVEAASGFGWERYTKETENVICINEFGESGNGAKLYSERGFNIENISNRIKNILNK</sequence>
<evidence type="ECO:0000256" key="10">
    <source>
        <dbReference type="ARBA" id="ARBA00022837"/>
    </source>
</evidence>
<evidence type="ECO:0000313" key="22">
    <source>
        <dbReference type="EMBL" id="PMC82263.1"/>
    </source>
</evidence>
<keyword evidence="9 18" id="KW-0479">Metal-binding</keyword>
<evidence type="ECO:0000256" key="6">
    <source>
        <dbReference type="ARBA" id="ARBA00011738"/>
    </source>
</evidence>
<evidence type="ECO:0000256" key="2">
    <source>
        <dbReference type="ARBA" id="ARBA00001936"/>
    </source>
</evidence>
<name>A0A2N6UK73_9FIRM</name>
<evidence type="ECO:0000256" key="14">
    <source>
        <dbReference type="NCBIfam" id="TIGR00232"/>
    </source>
</evidence>
<evidence type="ECO:0000313" key="23">
    <source>
        <dbReference type="Proteomes" id="UP000235658"/>
    </source>
</evidence>
<evidence type="ECO:0000256" key="3">
    <source>
        <dbReference type="ARBA" id="ARBA00001941"/>
    </source>
</evidence>
<dbReference type="Gene3D" id="3.40.50.920">
    <property type="match status" value="1"/>
</dbReference>
<comment type="similarity">
    <text evidence="5 20">Belongs to the transketolase family.</text>
</comment>
<comment type="cofactor">
    <cofactor evidence="17">
        <name>thiamine diphosphate</name>
        <dbReference type="ChEBI" id="CHEBI:58937"/>
    </cofactor>
    <text evidence="17">Binds 1 thiamine pyrophosphate per subunit. During the reaction, the substrate forms a covalent intermediate with the cofactor.</text>
</comment>
<keyword evidence="12 17" id="KW-0786">Thiamine pyrophosphate</keyword>
<dbReference type="Pfam" id="PF22613">
    <property type="entry name" value="Transketolase_C_1"/>
    <property type="match status" value="1"/>
</dbReference>
<comment type="cofactor">
    <cofactor evidence="1">
        <name>Ca(2+)</name>
        <dbReference type="ChEBI" id="CHEBI:29108"/>
    </cofactor>
</comment>
<comment type="catalytic activity">
    <reaction evidence="13 20">
        <text>D-sedoheptulose 7-phosphate + D-glyceraldehyde 3-phosphate = aldehydo-D-ribose 5-phosphate + D-xylulose 5-phosphate</text>
        <dbReference type="Rhea" id="RHEA:10508"/>
        <dbReference type="ChEBI" id="CHEBI:57483"/>
        <dbReference type="ChEBI" id="CHEBI:57737"/>
        <dbReference type="ChEBI" id="CHEBI:58273"/>
        <dbReference type="ChEBI" id="CHEBI:59776"/>
        <dbReference type="EC" id="2.2.1.1"/>
    </reaction>
</comment>
<evidence type="ECO:0000256" key="16">
    <source>
        <dbReference type="PIRSR" id="PIRSR605478-2"/>
    </source>
</evidence>
<dbReference type="GO" id="GO:0005829">
    <property type="term" value="C:cytosol"/>
    <property type="evidence" value="ECO:0007669"/>
    <property type="project" value="TreeGrafter"/>
</dbReference>
<feature type="binding site" evidence="16">
    <location>
        <position position="259"/>
    </location>
    <ligand>
        <name>substrate</name>
    </ligand>
</feature>
<evidence type="ECO:0000256" key="1">
    <source>
        <dbReference type="ARBA" id="ARBA00001913"/>
    </source>
</evidence>
<evidence type="ECO:0000256" key="18">
    <source>
        <dbReference type="PIRSR" id="PIRSR605478-4"/>
    </source>
</evidence>
<dbReference type="FunFam" id="3.40.50.970:FF:000045">
    <property type="entry name" value="Transketolase"/>
    <property type="match status" value="1"/>
</dbReference>
<keyword evidence="10 20" id="KW-0106">Calcium</keyword>
<dbReference type="InterPro" id="IPR005474">
    <property type="entry name" value="Transketolase_N"/>
</dbReference>
<evidence type="ECO:0000256" key="12">
    <source>
        <dbReference type="ARBA" id="ARBA00023052"/>
    </source>
</evidence>
<feature type="binding site" evidence="16">
    <location>
        <position position="466"/>
    </location>
    <ligand>
        <name>substrate</name>
    </ligand>
</feature>
<feature type="site" description="Important for catalytic activity" evidence="19">
    <location>
        <position position="26"/>
    </location>
</feature>
<feature type="active site" description="Proton donor" evidence="15">
    <location>
        <position position="404"/>
    </location>
</feature>
<feature type="binding site" evidence="17">
    <location>
        <position position="259"/>
    </location>
    <ligand>
        <name>thiamine diphosphate</name>
        <dbReference type="ChEBI" id="CHEBI:58937"/>
    </ligand>
</feature>
<evidence type="ECO:0000256" key="7">
    <source>
        <dbReference type="ARBA" id="ARBA00013152"/>
    </source>
</evidence>
<dbReference type="SUPFAM" id="SSF52518">
    <property type="entry name" value="Thiamin diphosphate-binding fold (THDP-binding)"/>
    <property type="match status" value="2"/>
</dbReference>
<evidence type="ECO:0000256" key="5">
    <source>
        <dbReference type="ARBA" id="ARBA00007131"/>
    </source>
</evidence>
<dbReference type="GO" id="GO:0004802">
    <property type="term" value="F:transketolase activity"/>
    <property type="evidence" value="ECO:0007669"/>
    <property type="project" value="UniProtKB-UniRule"/>
</dbReference>
<dbReference type="GeneID" id="84577675"/>
<comment type="cofactor">
    <cofactor evidence="3">
        <name>Co(2+)</name>
        <dbReference type="ChEBI" id="CHEBI:48828"/>
    </cofactor>
</comment>
<feature type="binding site" evidence="16">
    <location>
        <position position="462"/>
    </location>
    <ligand>
        <name>substrate</name>
    </ligand>
</feature>
<reference evidence="22 23" key="1">
    <citation type="submission" date="2017-09" db="EMBL/GenBank/DDBJ databases">
        <title>Bacterial strain isolated from the female urinary microbiota.</title>
        <authorList>
            <person name="Thomas-White K."/>
            <person name="Kumar N."/>
            <person name="Forster S."/>
            <person name="Putonti C."/>
            <person name="Lawley T."/>
            <person name="Wolfe A.J."/>
        </authorList>
    </citation>
    <scope>NUCLEOTIDE SEQUENCE [LARGE SCALE GENOMIC DNA]</scope>
    <source>
        <strain evidence="22 23">UMB0204</strain>
    </source>
</reference>
<dbReference type="Proteomes" id="UP000235658">
    <property type="component" value="Unassembled WGS sequence"/>
</dbReference>
<feature type="binding site" evidence="16">
    <location>
        <position position="26"/>
    </location>
    <ligand>
        <name>substrate</name>
    </ligand>
</feature>
<feature type="binding site" evidence="18">
    <location>
        <position position="155"/>
    </location>
    <ligand>
        <name>Mg(2+)</name>
        <dbReference type="ChEBI" id="CHEBI:18420"/>
    </ligand>
</feature>
<dbReference type="CDD" id="cd07033">
    <property type="entry name" value="TPP_PYR_DXS_TK_like"/>
    <property type="match status" value="1"/>
</dbReference>
<feature type="site" description="Important for catalytic activity" evidence="19">
    <location>
        <position position="259"/>
    </location>
</feature>
<evidence type="ECO:0000256" key="11">
    <source>
        <dbReference type="ARBA" id="ARBA00022842"/>
    </source>
</evidence>
<keyword evidence="8 20" id="KW-0808">Transferase</keyword>
<dbReference type="EC" id="2.2.1.1" evidence="7 14"/>
<feature type="binding site" evidence="17">
    <location>
        <begin position="114"/>
        <end position="116"/>
    </location>
    <ligand>
        <name>thiamine diphosphate</name>
        <dbReference type="ChEBI" id="CHEBI:58937"/>
    </ligand>
</feature>
<dbReference type="InterPro" id="IPR005478">
    <property type="entry name" value="Transketolase_bac-like"/>
</dbReference>
<comment type="function">
    <text evidence="4 20">Catalyzes the transfer of a two-carbon ketol group from a ketose donor to an aldose acceptor, via a covalent intermediate with the cofactor thiamine pyrophosphate.</text>
</comment>
<comment type="cofactor">
    <cofactor evidence="18">
        <name>Mg(2+)</name>
        <dbReference type="ChEBI" id="CHEBI:18420"/>
    </cofactor>
    <text evidence="18">Binds 1 Mg(2+) ion per subunit. Can also utilize other divalent metal cations, such as Ca(2+), Mn(2+) and Co(2+).</text>
</comment>
<protein>
    <recommendedName>
        <fullName evidence="7 14">Transketolase</fullName>
        <ecNumber evidence="7 14">2.2.1.1</ecNumber>
    </recommendedName>
</protein>
<feature type="binding site" evidence="16">
    <location>
        <position position="350"/>
    </location>
    <ligand>
        <name>substrate</name>
    </ligand>
</feature>
<dbReference type="GO" id="GO:0006098">
    <property type="term" value="P:pentose-phosphate shunt"/>
    <property type="evidence" value="ECO:0007669"/>
    <property type="project" value="TreeGrafter"/>
</dbReference>
<dbReference type="FunFam" id="3.40.50.970:FF:000004">
    <property type="entry name" value="Transketolase"/>
    <property type="match status" value="1"/>
</dbReference>
<feature type="binding site" evidence="16">
    <location>
        <position position="512"/>
    </location>
    <ligand>
        <name>substrate</name>
    </ligand>
</feature>
<feature type="binding site" evidence="17">
    <location>
        <position position="66"/>
    </location>
    <ligand>
        <name>thiamine diphosphate</name>
        <dbReference type="ChEBI" id="CHEBI:58937"/>
    </ligand>
</feature>
<comment type="cofactor">
    <cofactor evidence="2">
        <name>Mn(2+)</name>
        <dbReference type="ChEBI" id="CHEBI:29035"/>
    </cofactor>
</comment>
<dbReference type="Pfam" id="PF02779">
    <property type="entry name" value="Transket_pyr"/>
    <property type="match status" value="1"/>
</dbReference>
<comment type="caution">
    <text evidence="22">The sequence shown here is derived from an EMBL/GenBank/DDBJ whole genome shotgun (WGS) entry which is preliminary data.</text>
</comment>
<dbReference type="PANTHER" id="PTHR43522:SF2">
    <property type="entry name" value="TRANSKETOLASE 1-RELATED"/>
    <property type="match status" value="1"/>
</dbReference>
<feature type="binding site" evidence="17">
    <location>
        <position position="185"/>
    </location>
    <ligand>
        <name>thiamine diphosphate</name>
        <dbReference type="ChEBI" id="CHEBI:58937"/>
    </ligand>
</feature>
<organism evidence="22 23">
    <name type="scientific">Anaerococcus hydrogenalis</name>
    <dbReference type="NCBI Taxonomy" id="33029"/>
    <lineage>
        <taxon>Bacteria</taxon>
        <taxon>Bacillati</taxon>
        <taxon>Bacillota</taxon>
        <taxon>Tissierellia</taxon>
        <taxon>Tissierellales</taxon>
        <taxon>Peptoniphilaceae</taxon>
        <taxon>Anaerococcus</taxon>
    </lineage>
</organism>
<dbReference type="InterPro" id="IPR033247">
    <property type="entry name" value="Transketolase_fam"/>
</dbReference>
<dbReference type="RefSeq" id="WP_102197369.1">
    <property type="nucleotide sequence ID" value="NZ_CAUPDS010000005.1"/>
</dbReference>
<dbReference type="GO" id="GO:0046872">
    <property type="term" value="F:metal ion binding"/>
    <property type="evidence" value="ECO:0007669"/>
    <property type="project" value="UniProtKB-KW"/>
</dbReference>
<feature type="binding site" evidence="17">
    <location>
        <position position="156"/>
    </location>
    <ligand>
        <name>thiamine diphosphate</name>
        <dbReference type="ChEBI" id="CHEBI:58937"/>
    </ligand>
</feature>
<dbReference type="AlphaFoldDB" id="A0A2N6UK73"/>
<dbReference type="InterPro" id="IPR049557">
    <property type="entry name" value="Transketolase_CS"/>
</dbReference>
<dbReference type="SUPFAM" id="SSF52922">
    <property type="entry name" value="TK C-terminal domain-like"/>
    <property type="match status" value="1"/>
</dbReference>
<feature type="binding site" evidence="16">
    <location>
        <position position="454"/>
    </location>
    <ligand>
        <name>substrate</name>
    </ligand>
</feature>
<feature type="binding site" evidence="18">
    <location>
        <position position="187"/>
    </location>
    <ligand>
        <name>Mg(2+)</name>
        <dbReference type="ChEBI" id="CHEBI:18420"/>
    </ligand>
</feature>
<accession>A0A2N6UK73</accession>
<evidence type="ECO:0000256" key="19">
    <source>
        <dbReference type="PIRSR" id="PIRSR605478-5"/>
    </source>
</evidence>
<dbReference type="Pfam" id="PF00456">
    <property type="entry name" value="Transketolase_N"/>
    <property type="match status" value="1"/>
</dbReference>
<feature type="binding site" evidence="18">
    <location>
        <position position="185"/>
    </location>
    <ligand>
        <name>Mg(2+)</name>
        <dbReference type="ChEBI" id="CHEBI:18420"/>
    </ligand>
</feature>
<evidence type="ECO:0000256" key="13">
    <source>
        <dbReference type="ARBA" id="ARBA00049473"/>
    </source>
</evidence>
<comment type="subunit">
    <text evidence="6 20">Homodimer.</text>
</comment>
<dbReference type="CDD" id="cd02012">
    <property type="entry name" value="TPP_TK"/>
    <property type="match status" value="1"/>
</dbReference>
<feature type="binding site" evidence="16">
    <location>
        <position position="377"/>
    </location>
    <ligand>
        <name>substrate</name>
    </ligand>
</feature>
<dbReference type="Gene3D" id="3.40.50.970">
    <property type="match status" value="2"/>
</dbReference>
<dbReference type="InterPro" id="IPR009014">
    <property type="entry name" value="Transketo_C/PFOR_II"/>
</dbReference>
<dbReference type="PROSITE" id="PS00802">
    <property type="entry name" value="TRANSKETOLASE_2"/>
    <property type="match status" value="1"/>
</dbReference>
<evidence type="ECO:0000256" key="4">
    <source>
        <dbReference type="ARBA" id="ARBA00002931"/>
    </source>
</evidence>
<proteinExistence type="inferred from homology"/>
<dbReference type="InterPro" id="IPR020826">
    <property type="entry name" value="Transketolase_BS"/>
</dbReference>
<dbReference type="NCBIfam" id="TIGR00232">
    <property type="entry name" value="tktlase_bact"/>
    <property type="match status" value="1"/>
</dbReference>
<feature type="binding site" evidence="17">
    <location>
        <position position="430"/>
    </location>
    <ligand>
        <name>thiamine diphosphate</name>
        <dbReference type="ChEBI" id="CHEBI:58937"/>
    </ligand>
</feature>
<evidence type="ECO:0000256" key="9">
    <source>
        <dbReference type="ARBA" id="ARBA00022723"/>
    </source>
</evidence>
<evidence type="ECO:0000256" key="8">
    <source>
        <dbReference type="ARBA" id="ARBA00022679"/>
    </source>
</evidence>
<dbReference type="PANTHER" id="PTHR43522">
    <property type="entry name" value="TRANSKETOLASE"/>
    <property type="match status" value="1"/>
</dbReference>
<feature type="domain" description="Transketolase-like pyrimidine-binding" evidence="21">
    <location>
        <begin position="347"/>
        <end position="517"/>
    </location>
</feature>
<evidence type="ECO:0000259" key="21">
    <source>
        <dbReference type="SMART" id="SM00861"/>
    </source>
</evidence>
<keyword evidence="11 18" id="KW-0460">Magnesium</keyword>
<dbReference type="EMBL" id="PNHP01000001">
    <property type="protein sequence ID" value="PMC82263.1"/>
    <property type="molecule type" value="Genomic_DNA"/>
</dbReference>
<gene>
    <name evidence="22" type="primary">tkt</name>
    <name evidence="22" type="ORF">CJ192_00595</name>
</gene>